<dbReference type="SUPFAM" id="SSF110997">
    <property type="entry name" value="Sporulation related repeat"/>
    <property type="match status" value="1"/>
</dbReference>
<keyword evidence="2" id="KW-0472">Membrane</keyword>
<dbReference type="EMBL" id="CP009788">
    <property type="protein sequence ID" value="AJE03075.1"/>
    <property type="molecule type" value="Genomic_DNA"/>
</dbReference>
<dbReference type="STRING" id="345632.GPICK_06575"/>
<keyword evidence="5" id="KW-1185">Reference proteome</keyword>
<feature type="region of interest" description="Disordered" evidence="1">
    <location>
        <begin position="58"/>
        <end position="97"/>
    </location>
</feature>
<gene>
    <name evidence="4" type="ORF">GPICK_06575</name>
</gene>
<keyword evidence="2" id="KW-1133">Transmembrane helix</keyword>
<dbReference type="Proteomes" id="UP000057609">
    <property type="component" value="Chromosome"/>
</dbReference>
<reference evidence="4 5" key="1">
    <citation type="journal article" date="2015" name="Genome Announc.">
        <title>Complete Genome of Geobacter pickeringii G13T, a Metal-Reducing Isolate from Sedimentary Kaolin Deposits.</title>
        <authorList>
            <person name="Badalamenti J.P."/>
            <person name="Bond D.R."/>
        </authorList>
    </citation>
    <scope>NUCLEOTIDE SEQUENCE [LARGE SCALE GENOMIC DNA]</scope>
    <source>
        <strain evidence="4 5">G13</strain>
    </source>
</reference>
<dbReference type="InterPro" id="IPR036680">
    <property type="entry name" value="SPOR-like_sf"/>
</dbReference>
<dbReference type="AlphaFoldDB" id="A0A0B5BEW8"/>
<dbReference type="KEGG" id="gpi:GPICK_06575"/>
<evidence type="ECO:0000313" key="5">
    <source>
        <dbReference type="Proteomes" id="UP000057609"/>
    </source>
</evidence>
<evidence type="ECO:0000256" key="1">
    <source>
        <dbReference type="SAM" id="MobiDB-lite"/>
    </source>
</evidence>
<dbReference type="PROSITE" id="PS51724">
    <property type="entry name" value="SPOR"/>
    <property type="match status" value="1"/>
</dbReference>
<dbReference type="HOGENOM" id="CLU_1056728_0_0_7"/>
<name>A0A0B5BEW8_9BACT</name>
<evidence type="ECO:0000256" key="2">
    <source>
        <dbReference type="SAM" id="Phobius"/>
    </source>
</evidence>
<accession>A0A0B5BEW8</accession>
<dbReference type="RefSeq" id="WP_039741508.1">
    <property type="nucleotide sequence ID" value="NZ_CP009788.1"/>
</dbReference>
<feature type="compositionally biased region" description="Basic and acidic residues" evidence="1">
    <location>
        <begin position="145"/>
        <end position="161"/>
    </location>
</feature>
<protein>
    <recommendedName>
        <fullName evidence="3">SPOR domain-containing protein</fullName>
    </recommendedName>
</protein>
<feature type="domain" description="SPOR" evidence="3">
    <location>
        <begin position="187"/>
        <end position="263"/>
    </location>
</feature>
<dbReference type="GO" id="GO:0042834">
    <property type="term" value="F:peptidoglycan binding"/>
    <property type="evidence" value="ECO:0007669"/>
    <property type="project" value="InterPro"/>
</dbReference>
<dbReference type="Pfam" id="PF05036">
    <property type="entry name" value="SPOR"/>
    <property type="match status" value="1"/>
</dbReference>
<sequence>MVVDYRERKQVTKNRPKSKPMGMVFFGFAVATVGSFALGMMADRLLLKIRPPKALVASAPQTAPSQAPPPASAPLTANTKAAAAPSPPAEPSLTFYNTLPKGGKAILGSGINPRNEEARAASPAKHPQSAPPSSKEQAAPSPVSVKEERGTTPADGREKKASGTNEQPSGKAQSEPGKEAGAKKTGGNAKGKFAVQYASAKDRKEAEAIKGKLAEKGFAAYIVESSVAGKGTWYRVRVGKQMDQPAASEMATMIGKGAIVVPE</sequence>
<feature type="transmembrane region" description="Helical" evidence="2">
    <location>
        <begin position="21"/>
        <end position="42"/>
    </location>
</feature>
<dbReference type="Gene3D" id="3.30.70.1070">
    <property type="entry name" value="Sporulation related repeat"/>
    <property type="match status" value="1"/>
</dbReference>
<dbReference type="InterPro" id="IPR007730">
    <property type="entry name" value="SPOR-like_dom"/>
</dbReference>
<organism evidence="4 5">
    <name type="scientific">Geobacter pickeringii</name>
    <dbReference type="NCBI Taxonomy" id="345632"/>
    <lineage>
        <taxon>Bacteria</taxon>
        <taxon>Pseudomonadati</taxon>
        <taxon>Thermodesulfobacteriota</taxon>
        <taxon>Desulfuromonadia</taxon>
        <taxon>Geobacterales</taxon>
        <taxon>Geobacteraceae</taxon>
        <taxon>Geobacter</taxon>
    </lineage>
</organism>
<keyword evidence="2" id="KW-0812">Transmembrane</keyword>
<dbReference type="OrthoDB" id="7063246at2"/>
<evidence type="ECO:0000259" key="3">
    <source>
        <dbReference type="PROSITE" id="PS51724"/>
    </source>
</evidence>
<proteinExistence type="predicted"/>
<feature type="compositionally biased region" description="Low complexity" evidence="1">
    <location>
        <begin position="73"/>
        <end position="84"/>
    </location>
</feature>
<feature type="region of interest" description="Disordered" evidence="1">
    <location>
        <begin position="116"/>
        <end position="190"/>
    </location>
</feature>
<feature type="compositionally biased region" description="Polar residues" evidence="1">
    <location>
        <begin position="162"/>
        <end position="172"/>
    </location>
</feature>
<evidence type="ECO:0000313" key="4">
    <source>
        <dbReference type="EMBL" id="AJE03075.1"/>
    </source>
</evidence>